<keyword evidence="1" id="KW-0145">Chemotaxis</keyword>
<protein>
    <recommendedName>
        <fullName evidence="10">Methyl-accepting chemotaxis protein</fullName>
    </recommendedName>
</protein>
<dbReference type="PROSITE" id="PS50885">
    <property type="entry name" value="HAMP"/>
    <property type="match status" value="2"/>
</dbReference>
<dbReference type="InterPro" id="IPR051310">
    <property type="entry name" value="MCP_chemotaxis"/>
</dbReference>
<evidence type="ECO:0008006" key="10">
    <source>
        <dbReference type="Google" id="ProtNLM"/>
    </source>
</evidence>
<keyword evidence="9" id="KW-1185">Reference proteome</keyword>
<sequence length="619" mass="65986">MSGFLKNWSVRAKVIGAFACVLVATLGLGLFAMQRLAVVQANAVEFRDDWTPGIRTVGEMKFISMRYRQRQAVYLMWSTEAQWQKEAANLAKLRGQFEAVYGKFAPTAENDSERERIRTLRADWDAYLAAEPAMFKLLHDQGQAAANTYYAAGPAKHAYDKLQTLLEDYTVYHDAGAATSGKRGQQAYESAHLWIIVAMVLAALLAVAAGFVLIRSVSSPLGAMTDAMDELARGNLDVHVPHADQGDEIGRLAGSMTTFKGQLAAAERSKAEQTKVIVDSIGAGLARLAEGDLTHRVTSELSGAFAKLKHDFNAAAERLQDTLKGVLGATHQIASGAGEVSTAADDLSRRTEQQAASLEQTSAALEEITITVKQTAANTKEVNAFMASAKDAAEEGGRVVETATQAMDAIAQSSRKITDIIGVIDEIAFQTNLLALNAGVEAARAGDAGRGFAVVASEVRALAQRSSGAAKEIKALIGASGDQVADGVKHVAATGQALTHIVQQVRQINTVVQEMALAAQQEASGIEEVNTAVGAMDQMTQQNAAMVEQSTAASRSLAGETQHLQQLVSFFDVGGDAREMRAEPQTRAASKPARSALRPPPRKVVRSAKATGTDDWTEF</sequence>
<feature type="domain" description="HAMP" evidence="7">
    <location>
        <begin position="215"/>
        <end position="268"/>
    </location>
</feature>
<dbReference type="InterPro" id="IPR003660">
    <property type="entry name" value="HAMP_dom"/>
</dbReference>
<gene>
    <name evidence="8" type="ORF">GCM10008942_05610</name>
</gene>
<evidence type="ECO:0000256" key="1">
    <source>
        <dbReference type="ARBA" id="ARBA00022500"/>
    </source>
</evidence>
<dbReference type="PROSITE" id="PS50111">
    <property type="entry name" value="CHEMOTAXIS_TRANSDUC_2"/>
    <property type="match status" value="1"/>
</dbReference>
<dbReference type="PANTHER" id="PTHR43531">
    <property type="entry name" value="PROTEIN ICFG"/>
    <property type="match status" value="1"/>
</dbReference>
<evidence type="ECO:0000313" key="8">
    <source>
        <dbReference type="EMBL" id="GAA0560001.1"/>
    </source>
</evidence>
<accession>A0ABP3P4E3</accession>
<comment type="similarity">
    <text evidence="2">Belongs to the methyl-accepting chemotaxis (MCP) protein family.</text>
</comment>
<feature type="domain" description="HAMP" evidence="7">
    <location>
        <begin position="278"/>
        <end position="324"/>
    </location>
</feature>
<dbReference type="Pfam" id="PF00015">
    <property type="entry name" value="MCPsignal"/>
    <property type="match status" value="1"/>
</dbReference>
<feature type="domain" description="Methyl-accepting transducer" evidence="6">
    <location>
        <begin position="329"/>
        <end position="558"/>
    </location>
</feature>
<dbReference type="InterPro" id="IPR024478">
    <property type="entry name" value="HlyB_4HB_MCP"/>
</dbReference>
<feature type="transmembrane region" description="Helical" evidence="5">
    <location>
        <begin position="193"/>
        <end position="214"/>
    </location>
</feature>
<evidence type="ECO:0000256" key="2">
    <source>
        <dbReference type="ARBA" id="ARBA00029447"/>
    </source>
</evidence>
<comment type="caution">
    <text evidence="8">The sequence shown here is derived from an EMBL/GenBank/DDBJ whole genome shotgun (WGS) entry which is preliminary data.</text>
</comment>
<proteinExistence type="inferred from homology"/>
<dbReference type="SMART" id="SM00283">
    <property type="entry name" value="MA"/>
    <property type="match status" value="1"/>
</dbReference>
<evidence type="ECO:0000259" key="6">
    <source>
        <dbReference type="PROSITE" id="PS50111"/>
    </source>
</evidence>
<dbReference type="Pfam" id="PF00672">
    <property type="entry name" value="HAMP"/>
    <property type="match status" value="1"/>
</dbReference>
<evidence type="ECO:0000256" key="5">
    <source>
        <dbReference type="SAM" id="Phobius"/>
    </source>
</evidence>
<dbReference type="CDD" id="cd06225">
    <property type="entry name" value="HAMP"/>
    <property type="match status" value="1"/>
</dbReference>
<keyword evidence="5" id="KW-0472">Membrane</keyword>
<dbReference type="RefSeq" id="WP_166931521.1">
    <property type="nucleotide sequence ID" value="NZ_BAAADD010000001.1"/>
</dbReference>
<dbReference type="CDD" id="cd11386">
    <property type="entry name" value="MCP_signal"/>
    <property type="match status" value="1"/>
</dbReference>
<name>A0ABP3P4E3_9PROT</name>
<evidence type="ECO:0000256" key="3">
    <source>
        <dbReference type="PROSITE-ProRule" id="PRU00284"/>
    </source>
</evidence>
<reference evidence="9" key="1">
    <citation type="journal article" date="2019" name="Int. J. Syst. Evol. Microbiol.">
        <title>The Global Catalogue of Microorganisms (GCM) 10K type strain sequencing project: providing services to taxonomists for standard genome sequencing and annotation.</title>
        <authorList>
            <consortium name="The Broad Institute Genomics Platform"/>
            <consortium name="The Broad Institute Genome Sequencing Center for Infectious Disease"/>
            <person name="Wu L."/>
            <person name="Ma J."/>
        </authorList>
    </citation>
    <scope>NUCLEOTIDE SEQUENCE [LARGE SCALE GENOMIC DNA]</scope>
    <source>
        <strain evidence="9">JCM 15089</strain>
    </source>
</reference>
<keyword evidence="5" id="KW-1133">Transmembrane helix</keyword>
<organism evidence="8 9">
    <name type="scientific">Rhizomicrobium electricum</name>
    <dbReference type="NCBI Taxonomy" id="480070"/>
    <lineage>
        <taxon>Bacteria</taxon>
        <taxon>Pseudomonadati</taxon>
        <taxon>Pseudomonadota</taxon>
        <taxon>Alphaproteobacteria</taxon>
        <taxon>Micropepsales</taxon>
        <taxon>Micropepsaceae</taxon>
        <taxon>Rhizomicrobium</taxon>
    </lineage>
</organism>
<evidence type="ECO:0000256" key="4">
    <source>
        <dbReference type="SAM" id="MobiDB-lite"/>
    </source>
</evidence>
<dbReference type="InterPro" id="IPR004089">
    <property type="entry name" value="MCPsignal_dom"/>
</dbReference>
<dbReference type="Gene3D" id="1.10.287.950">
    <property type="entry name" value="Methyl-accepting chemotaxis protein"/>
    <property type="match status" value="1"/>
</dbReference>
<keyword evidence="3" id="KW-0807">Transducer</keyword>
<evidence type="ECO:0000313" key="9">
    <source>
        <dbReference type="Proteomes" id="UP001499951"/>
    </source>
</evidence>
<evidence type="ECO:0000259" key="7">
    <source>
        <dbReference type="PROSITE" id="PS50885"/>
    </source>
</evidence>
<dbReference type="Proteomes" id="UP001499951">
    <property type="component" value="Unassembled WGS sequence"/>
</dbReference>
<keyword evidence="5" id="KW-0812">Transmembrane</keyword>
<dbReference type="SUPFAM" id="SSF58104">
    <property type="entry name" value="Methyl-accepting chemotaxis protein (MCP) signaling domain"/>
    <property type="match status" value="1"/>
</dbReference>
<dbReference type="SMART" id="SM00304">
    <property type="entry name" value="HAMP"/>
    <property type="match status" value="3"/>
</dbReference>
<dbReference type="PANTHER" id="PTHR43531:SF11">
    <property type="entry name" value="METHYL-ACCEPTING CHEMOTAXIS PROTEIN 3"/>
    <property type="match status" value="1"/>
</dbReference>
<dbReference type="Pfam" id="PF12729">
    <property type="entry name" value="4HB_MCP_1"/>
    <property type="match status" value="1"/>
</dbReference>
<feature type="region of interest" description="Disordered" evidence="4">
    <location>
        <begin position="580"/>
        <end position="619"/>
    </location>
</feature>
<dbReference type="SUPFAM" id="SSF158472">
    <property type="entry name" value="HAMP domain-like"/>
    <property type="match status" value="1"/>
</dbReference>
<dbReference type="EMBL" id="BAAADD010000001">
    <property type="protein sequence ID" value="GAA0560001.1"/>
    <property type="molecule type" value="Genomic_DNA"/>
</dbReference>
<dbReference type="Gene3D" id="6.10.340.10">
    <property type="match status" value="1"/>
</dbReference>